<evidence type="ECO:0000313" key="4">
    <source>
        <dbReference type="EMBL" id="KAF6201455.1"/>
    </source>
</evidence>
<dbReference type="PANTHER" id="PTHR31809:SF0">
    <property type="entry name" value="BUD13 HOMOLOG"/>
    <property type="match status" value="1"/>
</dbReference>
<feature type="compositionally biased region" description="Basic and acidic residues" evidence="3">
    <location>
        <begin position="466"/>
        <end position="484"/>
    </location>
</feature>
<feature type="compositionally biased region" description="Basic and acidic residues" evidence="3">
    <location>
        <begin position="302"/>
        <end position="313"/>
    </location>
</feature>
<evidence type="ECO:0000256" key="2">
    <source>
        <dbReference type="ARBA" id="ARBA00014454"/>
    </source>
</evidence>
<gene>
    <name evidence="4" type="ORF">GE061_003846</name>
</gene>
<accession>A0A8S9X1K2</accession>
<feature type="region of interest" description="Disordered" evidence="3">
    <location>
        <begin position="466"/>
        <end position="494"/>
    </location>
</feature>
<dbReference type="GO" id="GO:0003723">
    <property type="term" value="F:RNA binding"/>
    <property type="evidence" value="ECO:0007669"/>
    <property type="project" value="TreeGrafter"/>
</dbReference>
<dbReference type="InterPro" id="IPR051112">
    <property type="entry name" value="CWC26_splicing_factor"/>
</dbReference>
<reference evidence="4" key="1">
    <citation type="journal article" date="2021" name="Mol. Ecol. Resour.">
        <title>Apolygus lucorum genome provides insights into omnivorousness and mesophyll feeding.</title>
        <authorList>
            <person name="Liu Y."/>
            <person name="Liu H."/>
            <person name="Wang H."/>
            <person name="Huang T."/>
            <person name="Liu B."/>
            <person name="Yang B."/>
            <person name="Yin L."/>
            <person name="Li B."/>
            <person name="Zhang Y."/>
            <person name="Zhang S."/>
            <person name="Jiang F."/>
            <person name="Zhang X."/>
            <person name="Ren Y."/>
            <person name="Wang B."/>
            <person name="Wang S."/>
            <person name="Lu Y."/>
            <person name="Wu K."/>
            <person name="Fan W."/>
            <person name="Wang G."/>
        </authorList>
    </citation>
    <scope>NUCLEOTIDE SEQUENCE</scope>
    <source>
        <strain evidence="4">12Hb</strain>
    </source>
</reference>
<evidence type="ECO:0000256" key="3">
    <source>
        <dbReference type="SAM" id="MobiDB-lite"/>
    </source>
</evidence>
<evidence type="ECO:0000313" key="5">
    <source>
        <dbReference type="Proteomes" id="UP000466442"/>
    </source>
</evidence>
<feature type="compositionally biased region" description="Basic and acidic residues" evidence="3">
    <location>
        <begin position="96"/>
        <end position="141"/>
    </location>
</feature>
<comment type="caution">
    <text evidence="4">The sequence shown here is derived from an EMBL/GenBank/DDBJ whole genome shotgun (WGS) entry which is preliminary data.</text>
</comment>
<dbReference type="GO" id="GO:0005684">
    <property type="term" value="C:U2-type spliceosomal complex"/>
    <property type="evidence" value="ECO:0007669"/>
    <property type="project" value="TreeGrafter"/>
</dbReference>
<dbReference type="Proteomes" id="UP000466442">
    <property type="component" value="Linkage Group LG12"/>
</dbReference>
<dbReference type="Pfam" id="PF09736">
    <property type="entry name" value="Bud13"/>
    <property type="match status" value="1"/>
</dbReference>
<dbReference type="OrthoDB" id="6022at2759"/>
<dbReference type="GO" id="GO:0070274">
    <property type="term" value="C:RES complex"/>
    <property type="evidence" value="ECO:0007669"/>
    <property type="project" value="TreeGrafter"/>
</dbReference>
<feature type="compositionally biased region" description="Basic and acidic residues" evidence="3">
    <location>
        <begin position="221"/>
        <end position="231"/>
    </location>
</feature>
<feature type="compositionally biased region" description="Basic and acidic residues" evidence="3">
    <location>
        <begin position="412"/>
        <end position="431"/>
    </location>
</feature>
<protein>
    <recommendedName>
        <fullName evidence="2">BUD13 homolog</fullName>
    </recommendedName>
</protein>
<feature type="compositionally biased region" description="Basic and acidic residues" evidence="3">
    <location>
        <begin position="275"/>
        <end position="289"/>
    </location>
</feature>
<proteinExistence type="inferred from homology"/>
<name>A0A8S9X1K2_APOLU</name>
<feature type="compositionally biased region" description="Basic and acidic residues" evidence="3">
    <location>
        <begin position="71"/>
        <end position="88"/>
    </location>
</feature>
<keyword evidence="5" id="KW-1185">Reference proteome</keyword>
<feature type="compositionally biased region" description="Polar residues" evidence="3">
    <location>
        <begin position="200"/>
        <end position="214"/>
    </location>
</feature>
<dbReference type="InterPro" id="IPR018609">
    <property type="entry name" value="Bud13"/>
</dbReference>
<evidence type="ECO:0000256" key="1">
    <source>
        <dbReference type="ARBA" id="ARBA00011069"/>
    </source>
</evidence>
<dbReference type="EMBL" id="WIXP02000012">
    <property type="protein sequence ID" value="KAF6201455.1"/>
    <property type="molecule type" value="Genomic_DNA"/>
</dbReference>
<dbReference type="AlphaFoldDB" id="A0A8S9X1K2"/>
<feature type="compositionally biased region" description="Basic and acidic residues" evidence="3">
    <location>
        <begin position="152"/>
        <end position="177"/>
    </location>
</feature>
<dbReference type="PANTHER" id="PTHR31809">
    <property type="entry name" value="BUD13 HOMOLOG"/>
    <property type="match status" value="1"/>
</dbReference>
<feature type="region of interest" description="Disordered" evidence="3">
    <location>
        <begin position="71"/>
        <end position="431"/>
    </location>
</feature>
<dbReference type="GO" id="GO:0000398">
    <property type="term" value="P:mRNA splicing, via spliceosome"/>
    <property type="evidence" value="ECO:0007669"/>
    <property type="project" value="TreeGrafter"/>
</dbReference>
<feature type="compositionally biased region" description="Basic residues" evidence="3">
    <location>
        <begin position="186"/>
        <end position="196"/>
    </location>
</feature>
<organism evidence="4 5">
    <name type="scientific">Apolygus lucorum</name>
    <name type="common">Small green plant bug</name>
    <name type="synonym">Lygocoris lucorum</name>
    <dbReference type="NCBI Taxonomy" id="248454"/>
    <lineage>
        <taxon>Eukaryota</taxon>
        <taxon>Metazoa</taxon>
        <taxon>Ecdysozoa</taxon>
        <taxon>Arthropoda</taxon>
        <taxon>Hexapoda</taxon>
        <taxon>Insecta</taxon>
        <taxon>Pterygota</taxon>
        <taxon>Neoptera</taxon>
        <taxon>Paraneoptera</taxon>
        <taxon>Hemiptera</taxon>
        <taxon>Heteroptera</taxon>
        <taxon>Panheteroptera</taxon>
        <taxon>Cimicomorpha</taxon>
        <taxon>Miridae</taxon>
        <taxon>Mirini</taxon>
        <taxon>Apolygus</taxon>
    </lineage>
</organism>
<sequence>MKDQKKKTKKKSNISSSTHIKRSVIIDDDINIDEIPRIIDDTFSLDHLGDEAPQIAGIIDERPEVVKLEEKYKSGEWKPLKPDNRISTEEQLPDFSRYDDDDRPYPAKKSDFKGGRGEIKSKGKSDRLHTYRDDTGGKSEDSDMSPPRANRRREGSESRGGREQVTRRKDQKWKDQDNDSDLSPPRSKKRENKRRPMSSDGMSSKKNVQSSDSDLSPPRPKRGDDDSERRNGKQHKSRKHEGNSRSKSNYSKSSRERDKSEDSDLSPSRTNMKPRNIERRNKDTDELIKKSRGGKSRWNDSSSKHRDREKVSDGNDSDLNVPRKKTSSRNAEKDYRRGKRRSSSDGDSDLSPPRRQNPQDSVGSRTKNRGISGRGGSDSDLSPPRHRADRASDLSPPRKSNISKDNRKRSRFDKEEQMQDGKKAGLQDAKSLKDELRLLKEKEDEMFNKMDAELLGRSTAAVVRDRKTGLRRDLEKEQQIERQKAAKNALRQQKYDKWGKGLKQVKEQEERKADMVHEMSKPLARYADDDDLERALKAQEREGDPMLDYIKRHQKESHSIDLTVGGVRKKYMGSYLPNRFNVAPGHRWDGVDRSNGYEQKWFEAKNAKKAIAEEAWKWSSSDISDAGSQTKYSFPPVLPPEVVEILKPYFSEIELQGNVSVDSEDQLLNTSTLRRKLFFNKGDEDLSSVKFSGSHFTPSPRKNIVSRIEWSSEKRKFCDNDSVPSSPDLSPIRTKHDIEMSLGFPDISAITNAEVSMVTVYSSKGPDDMEEMVVSMDDHNRIFSSTVMPFQSEHFPGGSTAMESSGYASLSHEASAAHLARHDPGS</sequence>
<feature type="compositionally biased region" description="Polar residues" evidence="3">
    <location>
        <begin position="356"/>
        <end position="365"/>
    </location>
</feature>
<comment type="similarity">
    <text evidence="1">Belongs to the CWC26 family.</text>
</comment>
<feature type="compositionally biased region" description="Basic and acidic residues" evidence="3">
    <location>
        <begin position="253"/>
        <end position="262"/>
    </location>
</feature>